<accession>A0ABV4H197</accession>
<keyword evidence="1" id="KW-0812">Transmembrane</keyword>
<protein>
    <submittedName>
        <fullName evidence="2">Uncharacterized protein</fullName>
    </submittedName>
</protein>
<keyword evidence="1" id="KW-0472">Membrane</keyword>
<proteinExistence type="predicted"/>
<dbReference type="EMBL" id="JBGFTU010000011">
    <property type="protein sequence ID" value="MEZ0165338.1"/>
    <property type="molecule type" value="Genomic_DNA"/>
</dbReference>
<evidence type="ECO:0000313" key="2">
    <source>
        <dbReference type="EMBL" id="MEZ0165338.1"/>
    </source>
</evidence>
<organism evidence="2 3">
    <name type="scientific">Kineococcus halophytocola</name>
    <dbReference type="NCBI Taxonomy" id="3234027"/>
    <lineage>
        <taxon>Bacteria</taxon>
        <taxon>Bacillati</taxon>
        <taxon>Actinomycetota</taxon>
        <taxon>Actinomycetes</taxon>
        <taxon>Kineosporiales</taxon>
        <taxon>Kineosporiaceae</taxon>
        <taxon>Kineococcus</taxon>
    </lineage>
</organism>
<dbReference type="RefSeq" id="WP_370441557.1">
    <property type="nucleotide sequence ID" value="NZ_JBGFTU010000011.1"/>
</dbReference>
<evidence type="ECO:0000256" key="1">
    <source>
        <dbReference type="SAM" id="Phobius"/>
    </source>
</evidence>
<sequence>MLQTLLDGPVVIPLTLAALGVCAVGALWRPRLDAAVVLGLLAAIWSRVNQPVEGRVLHSWTLDRGFTEADLLSVAALLVAGLTLARCGWRAVRRAGDRGRAGALPAR</sequence>
<reference evidence="2 3" key="1">
    <citation type="submission" date="2024-07" db="EMBL/GenBank/DDBJ databases">
        <authorList>
            <person name="Thanompreechachai J."/>
            <person name="Duangmal K."/>
        </authorList>
    </citation>
    <scope>NUCLEOTIDE SEQUENCE [LARGE SCALE GENOMIC DNA]</scope>
    <source>
        <strain evidence="2 3">LSe6-4</strain>
    </source>
</reference>
<feature type="transmembrane region" description="Helical" evidence="1">
    <location>
        <begin position="6"/>
        <end position="28"/>
    </location>
</feature>
<gene>
    <name evidence="2" type="ORF">AB2L27_11270</name>
</gene>
<keyword evidence="1" id="KW-1133">Transmembrane helix</keyword>
<comment type="caution">
    <text evidence="2">The sequence shown here is derived from an EMBL/GenBank/DDBJ whole genome shotgun (WGS) entry which is preliminary data.</text>
</comment>
<keyword evidence="3" id="KW-1185">Reference proteome</keyword>
<dbReference type="Proteomes" id="UP001565927">
    <property type="component" value="Unassembled WGS sequence"/>
</dbReference>
<name>A0ABV4H197_9ACTN</name>
<evidence type="ECO:0000313" key="3">
    <source>
        <dbReference type="Proteomes" id="UP001565927"/>
    </source>
</evidence>